<evidence type="ECO:0000256" key="8">
    <source>
        <dbReference type="ARBA" id="ARBA00022842"/>
    </source>
</evidence>
<dbReference type="GO" id="GO:0006284">
    <property type="term" value="P:base-excision repair"/>
    <property type="evidence" value="ECO:0007669"/>
    <property type="project" value="TreeGrafter"/>
</dbReference>
<comment type="catalytic activity">
    <reaction evidence="1">
        <text>Exonucleolytic cleavage in the 3'- to 5'-direction to yield nucleoside 5'-phosphates.</text>
        <dbReference type="EC" id="3.1.11.2"/>
    </reaction>
</comment>
<evidence type="ECO:0000256" key="2">
    <source>
        <dbReference type="ARBA" id="ARBA00001946"/>
    </source>
</evidence>
<reference evidence="12" key="1">
    <citation type="submission" date="2022-03" db="EMBL/GenBank/DDBJ databases">
        <authorList>
            <person name="Alioto T."/>
            <person name="Alioto T."/>
            <person name="Gomez Garrido J."/>
        </authorList>
    </citation>
    <scope>NUCLEOTIDE SEQUENCE</scope>
</reference>
<evidence type="ECO:0000256" key="4">
    <source>
        <dbReference type="ARBA" id="ARBA00012115"/>
    </source>
</evidence>
<feature type="domain" description="Endonuclease/exonuclease/phosphatase" evidence="11">
    <location>
        <begin position="109"/>
        <end position="256"/>
    </location>
</feature>
<keyword evidence="5" id="KW-0479">Metal-binding</keyword>
<keyword evidence="9" id="KW-0234">DNA repair</keyword>
<comment type="cofactor">
    <cofactor evidence="2">
        <name>Mg(2+)</name>
        <dbReference type="ChEBI" id="CHEBI:18420"/>
    </cofactor>
</comment>
<evidence type="ECO:0000256" key="7">
    <source>
        <dbReference type="ARBA" id="ARBA00022801"/>
    </source>
</evidence>
<dbReference type="Proteomes" id="UP001295444">
    <property type="component" value="Chromosome 04"/>
</dbReference>
<dbReference type="PANTHER" id="PTHR22748:SF6">
    <property type="entry name" value="DNA-(APURINIC OR APYRIMIDINIC SITE) ENDONUCLEASE"/>
    <property type="match status" value="1"/>
</dbReference>
<feature type="region of interest" description="Disordered" evidence="10">
    <location>
        <begin position="30"/>
        <end position="49"/>
    </location>
</feature>
<evidence type="ECO:0000313" key="13">
    <source>
        <dbReference type="Proteomes" id="UP001295444"/>
    </source>
</evidence>
<dbReference type="InterPro" id="IPR005135">
    <property type="entry name" value="Endo/exonuclease/phosphatase"/>
</dbReference>
<evidence type="ECO:0000256" key="9">
    <source>
        <dbReference type="ARBA" id="ARBA00023204"/>
    </source>
</evidence>
<evidence type="ECO:0000256" key="5">
    <source>
        <dbReference type="ARBA" id="ARBA00022723"/>
    </source>
</evidence>
<dbReference type="Pfam" id="PF03372">
    <property type="entry name" value="Exo_endo_phos"/>
    <property type="match status" value="1"/>
</dbReference>
<name>A0AAD1RYH7_PELCU</name>
<dbReference type="SUPFAM" id="SSF56219">
    <property type="entry name" value="DNase I-like"/>
    <property type="match status" value="1"/>
</dbReference>
<dbReference type="InterPro" id="IPR036691">
    <property type="entry name" value="Endo/exonu/phosph_ase_sf"/>
</dbReference>
<keyword evidence="13" id="KW-1185">Reference proteome</keyword>
<dbReference type="GO" id="GO:0046872">
    <property type="term" value="F:metal ion binding"/>
    <property type="evidence" value="ECO:0007669"/>
    <property type="project" value="UniProtKB-KW"/>
</dbReference>
<sequence length="270" mass="30458">MLYRKPRTPKLKELTQTVNYSRPLAHYTRLQPPHSYTFPPHTRETQQRRVIRRQSYRGRPLPNVIAEKVAPRKHIGSVPRPRQRCPTSKERESAHTTNVPTINGLKNLSLNTKGLTTPNKRRLLLRDLKSRKTDIALIQETHIPKTVSINLKDRQFPQIHEARALHKRAGVAILVHKHCPLQVTGIQAGPEGHYIAISGTIHSTKIRIINVYAPNVPAPTYWDDLTTIINADGGGITLVGGDFNAVSIPAIDRSTKTGSPRFHWRGAQDK</sequence>
<dbReference type="EMBL" id="OW240915">
    <property type="protein sequence ID" value="CAH2283756.1"/>
    <property type="molecule type" value="Genomic_DNA"/>
</dbReference>
<dbReference type="PANTHER" id="PTHR22748">
    <property type="entry name" value="AP ENDONUCLEASE"/>
    <property type="match status" value="1"/>
</dbReference>
<organism evidence="12 13">
    <name type="scientific">Pelobates cultripes</name>
    <name type="common">Western spadefoot toad</name>
    <dbReference type="NCBI Taxonomy" id="61616"/>
    <lineage>
        <taxon>Eukaryota</taxon>
        <taxon>Metazoa</taxon>
        <taxon>Chordata</taxon>
        <taxon>Craniata</taxon>
        <taxon>Vertebrata</taxon>
        <taxon>Euteleostomi</taxon>
        <taxon>Amphibia</taxon>
        <taxon>Batrachia</taxon>
        <taxon>Anura</taxon>
        <taxon>Pelobatoidea</taxon>
        <taxon>Pelobatidae</taxon>
        <taxon>Pelobates</taxon>
    </lineage>
</organism>
<comment type="similarity">
    <text evidence="3">Belongs to the DNA repair enzymes AP/ExoA family.</text>
</comment>
<keyword evidence="7" id="KW-0378">Hydrolase</keyword>
<accession>A0AAD1RYH7</accession>
<keyword evidence="8" id="KW-0460">Magnesium</keyword>
<evidence type="ECO:0000313" key="12">
    <source>
        <dbReference type="EMBL" id="CAH2283756.1"/>
    </source>
</evidence>
<dbReference type="GO" id="GO:0008311">
    <property type="term" value="F:double-stranded DNA 3'-5' DNA exonuclease activity"/>
    <property type="evidence" value="ECO:0007669"/>
    <property type="project" value="UniProtKB-EC"/>
</dbReference>
<dbReference type="GO" id="GO:0008081">
    <property type="term" value="F:phosphoric diester hydrolase activity"/>
    <property type="evidence" value="ECO:0007669"/>
    <property type="project" value="TreeGrafter"/>
</dbReference>
<protein>
    <recommendedName>
        <fullName evidence="4">exodeoxyribonuclease III</fullName>
        <ecNumber evidence="4">3.1.11.2</ecNumber>
    </recommendedName>
</protein>
<dbReference type="AlphaFoldDB" id="A0AAD1RYH7"/>
<proteinExistence type="inferred from homology"/>
<gene>
    <name evidence="12" type="ORF">PECUL_23A053834</name>
</gene>
<dbReference type="EC" id="3.1.11.2" evidence="4"/>
<evidence type="ECO:0000256" key="10">
    <source>
        <dbReference type="SAM" id="MobiDB-lite"/>
    </source>
</evidence>
<evidence type="ECO:0000256" key="3">
    <source>
        <dbReference type="ARBA" id="ARBA00007092"/>
    </source>
</evidence>
<evidence type="ECO:0000256" key="6">
    <source>
        <dbReference type="ARBA" id="ARBA00022763"/>
    </source>
</evidence>
<dbReference type="InterPro" id="IPR004808">
    <property type="entry name" value="AP_endonuc_1"/>
</dbReference>
<keyword evidence="6" id="KW-0227">DNA damage</keyword>
<evidence type="ECO:0000256" key="1">
    <source>
        <dbReference type="ARBA" id="ARBA00000493"/>
    </source>
</evidence>
<evidence type="ECO:0000259" key="11">
    <source>
        <dbReference type="Pfam" id="PF03372"/>
    </source>
</evidence>
<dbReference type="GO" id="GO:0003906">
    <property type="term" value="F:DNA-(apurinic or apyrimidinic site) endonuclease activity"/>
    <property type="evidence" value="ECO:0007669"/>
    <property type="project" value="TreeGrafter"/>
</dbReference>
<dbReference type="GO" id="GO:0005634">
    <property type="term" value="C:nucleus"/>
    <property type="evidence" value="ECO:0007669"/>
    <property type="project" value="TreeGrafter"/>
</dbReference>
<dbReference type="Gene3D" id="3.60.10.10">
    <property type="entry name" value="Endonuclease/exonuclease/phosphatase"/>
    <property type="match status" value="1"/>
</dbReference>
<feature type="region of interest" description="Disordered" evidence="10">
    <location>
        <begin position="74"/>
        <end position="95"/>
    </location>
</feature>